<comment type="function">
    <text evidence="16">E3 ubiquitin-protein ligase. Component of the ribosome quality control complex (RQC), a ribosome-associated complex that mediates ubiquitination and extraction of incompletely synthesized nascent chains for proteasomal degradation.</text>
</comment>
<reference evidence="19" key="1">
    <citation type="submission" date="2020-05" db="EMBL/GenBank/DDBJ databases">
        <title>Mycena genomes resolve the evolution of fungal bioluminescence.</title>
        <authorList>
            <person name="Tsai I.J."/>
        </authorList>
    </citation>
    <scope>NUCLEOTIDE SEQUENCE</scope>
    <source>
        <strain evidence="19">171206Taipei</strain>
    </source>
</reference>
<dbReference type="GO" id="GO:1990116">
    <property type="term" value="P:ribosome-associated ubiquitin-dependent protein catabolic process"/>
    <property type="evidence" value="ECO:0007669"/>
    <property type="project" value="UniProtKB-UniRule"/>
</dbReference>
<keyword evidence="8 16" id="KW-0808">Transferase</keyword>
<evidence type="ECO:0000256" key="17">
    <source>
        <dbReference type="SAM" id="MobiDB-lite"/>
    </source>
</evidence>
<dbReference type="SUPFAM" id="SSF48371">
    <property type="entry name" value="ARM repeat"/>
    <property type="match status" value="1"/>
</dbReference>
<dbReference type="EC" id="2.3.2.27" evidence="5 16"/>
<dbReference type="EMBL" id="JACAZF010000012">
    <property type="protein sequence ID" value="KAF7291984.1"/>
    <property type="molecule type" value="Genomic_DNA"/>
</dbReference>
<dbReference type="GeneID" id="59351259"/>
<comment type="caution">
    <text evidence="19">The sequence shown here is derived from an EMBL/GenBank/DDBJ whole genome shotgun (WGS) entry which is preliminary data.</text>
</comment>
<feature type="domain" description="RING-type" evidence="18">
    <location>
        <begin position="1683"/>
        <end position="1730"/>
    </location>
</feature>
<keyword evidence="9 16" id="KW-0479">Metal-binding</keyword>
<keyword evidence="10" id="KW-0677">Repeat</keyword>
<dbReference type="OrthoDB" id="6108at2759"/>
<dbReference type="FunFam" id="3.30.40.10:FF:000038">
    <property type="entry name" value="E3 ubiquitin-protein ligase listerin"/>
    <property type="match status" value="1"/>
</dbReference>
<protein>
    <recommendedName>
        <fullName evidence="6 16">E3 ubiquitin-protein ligase listerin</fullName>
        <ecNumber evidence="5 16">2.3.2.27</ecNumber>
    </recommendedName>
    <alternativeName>
        <fullName evidence="16">RING-type E3 ubiquitin transferase listerin</fullName>
    </alternativeName>
</protein>
<comment type="function">
    <text evidence="14">E3 ubiquitin-protein ligase component of the ribosome quality control complex (RQC), a ribosome-associated complex that mediates ubiquitination and extraction of incompletely synthesized nascent chains for proteasomal degradation. Mediates ubiquitination of proteins derived from mRNAs lacking stop codons (non-stop proteins) and other translation arrest products induced by poly-lysine sequences and tandem rare codons. Ubiquitination leads to CDC48 recruitment for extraction and degradation of the incomplete translation product. May indirectly play a role in chromatin function and transcription.</text>
</comment>
<comment type="subcellular location">
    <subcellularLocation>
        <location evidence="2">Cytoplasm</location>
        <location evidence="2">Cytosol</location>
    </subcellularLocation>
</comment>
<organism evidence="19 20">
    <name type="scientific">Mycena indigotica</name>
    <dbReference type="NCBI Taxonomy" id="2126181"/>
    <lineage>
        <taxon>Eukaryota</taxon>
        <taxon>Fungi</taxon>
        <taxon>Dikarya</taxon>
        <taxon>Basidiomycota</taxon>
        <taxon>Agaricomycotina</taxon>
        <taxon>Agaricomycetes</taxon>
        <taxon>Agaricomycetidae</taxon>
        <taxon>Agaricales</taxon>
        <taxon>Marasmiineae</taxon>
        <taxon>Mycenaceae</taxon>
        <taxon>Mycena</taxon>
    </lineage>
</organism>
<keyword evidence="11 15" id="KW-0863">Zinc-finger</keyword>
<keyword evidence="20" id="KW-1185">Reference proteome</keyword>
<evidence type="ECO:0000256" key="1">
    <source>
        <dbReference type="ARBA" id="ARBA00000900"/>
    </source>
</evidence>
<dbReference type="CDD" id="cd16491">
    <property type="entry name" value="RING-CH-C4HC3_LTN1"/>
    <property type="match status" value="1"/>
</dbReference>
<feature type="compositionally biased region" description="Acidic residues" evidence="17">
    <location>
        <begin position="306"/>
        <end position="318"/>
    </location>
</feature>
<feature type="compositionally biased region" description="Basic and acidic residues" evidence="17">
    <location>
        <begin position="33"/>
        <end position="47"/>
    </location>
</feature>
<feature type="compositionally biased region" description="Low complexity" evidence="17">
    <location>
        <begin position="1"/>
        <end position="11"/>
    </location>
</feature>
<accession>A0A8H6VXP2</accession>
<dbReference type="Proteomes" id="UP000636479">
    <property type="component" value="Unassembled WGS sequence"/>
</dbReference>
<dbReference type="GO" id="GO:0043023">
    <property type="term" value="F:ribosomal large subunit binding"/>
    <property type="evidence" value="ECO:0007669"/>
    <property type="project" value="TreeGrafter"/>
</dbReference>
<dbReference type="GO" id="GO:0072344">
    <property type="term" value="P:rescue of stalled ribosome"/>
    <property type="evidence" value="ECO:0007669"/>
    <property type="project" value="UniProtKB-UniRule"/>
</dbReference>
<dbReference type="InterPro" id="IPR054478">
    <property type="entry name" value="LTN1_UBC"/>
</dbReference>
<dbReference type="GO" id="GO:0005829">
    <property type="term" value="C:cytosol"/>
    <property type="evidence" value="ECO:0007669"/>
    <property type="project" value="UniProtKB-SubCell"/>
</dbReference>
<gene>
    <name evidence="19" type="ORF">MIND_01224100</name>
</gene>
<dbReference type="RefSeq" id="XP_037214711.1">
    <property type="nucleotide sequence ID" value="XM_037368743.1"/>
</dbReference>
<evidence type="ECO:0000259" key="18">
    <source>
        <dbReference type="PROSITE" id="PS50089"/>
    </source>
</evidence>
<evidence type="ECO:0000256" key="12">
    <source>
        <dbReference type="ARBA" id="ARBA00022786"/>
    </source>
</evidence>
<sequence length="1734" mass="190451">MPPKSSSASSATRKKHARKAAASSGLAEQPPPPREKKDKRHRSDPPRVKMYIAPVKPTSAVRDPLETTGLAHRLPPELLVVLRSLGKKAAVTKTRALEELQSGWIDRCDDDEATLYTVLDMLPVWIHHLPSNLVHPLRRIRQLTTNIHAILLRFELLRPSLIDDAPELVSGTWALAAHDIDRSVASVASASRIKPSETSSLYAFAERTLLHPDALYTELNPLPPAPPPSTTIKRPTGVAPQPIQPPRIKADESEESEPDRRARLRISAFGLLKHLLETTQSPLPAFLASHVLWSSLYHAPLPPFSSDDDEDADEEADEYAAYRDSEGLTEGLGHSQPVLRRMAWSTVSALVTRKPLPPAVVNVLSQAALRSAWVEPDGGVQGAMWGGLLGFLRDHPTAWVLAQPAYDEFLTTFLANACGGAPITAYPSIVVVLSTLPHEILFPPHTLFAAFWAALGGPPDQIPDPDTPSASTPAPALTTALPVARALAGVAFVGALLECTVYVIRRGKGHEGSDNGVSLFQRELRRVWLALDHRKAENNKDSESLLQCDVLQAASLLLGALRSAAGVGEDLLSGGLEEIDRCLRAGRNADLVCRVLAAMVGNATGHASDLDPTSTSPAQRRRVADTRIREFGRTLMTGILKMAVAREDGAFLVRALSIFGADVFKDEDFTQSVDELVSRRAYQLLLTSPTLLFAYLTHRVPKRQSVYRSLLSTLAQHPEAVEDALRVLVGPEAKQAVQGLHAADSDTTGPLDSFFVDNDTIPTSLLSPILQRKELFLSASAFNTVLARVVTTFVNRVEAALVAAPTEPIPLTAFSSDLAILTGVLGGNPELLAESQRQMLLPSMYIFAYVLPGSNSLDETEATVDVSPAANIWLQGQDDGISGPIVMEVKRQLRMIVSNPDVCVSPEDVLAAIKQDPPCHPLSIIADILPSQHELNELLETLPPDPISPTLAVLHPDLPVSNPRKIEHTISSYDKRGFSTYARTVTALIQAMMDDRRAAKDNVWCWTHVLALALYAEDLLAVPNTPSVLFDSSLSTLSMDLMVLVGKARQLETYLLTSGGDDGWRSNVISAVTSGKPITVGNPVAEFLADIIARARRSESSRDCRLLGRILRHLLQDSDRAEAELWLGLARKIEKLAPETCITIISAISASALEPSRLERYRNELAADLLSIPASKANTQGLLTLRKLAASAPNADSDVTFLPQQRAINVFKACQQWISSDDDDVDEAVETAMTRVFFYLAPLLQNIPGTHWDLVFDVIGNNLEDASLADDDTLVILAHTLRLIVLIEDLTQTNKTFRATWEERRTPILTMVRDLAAGELGMSFRPRSQSCVPKILTDSANPSVPRSTCRELVLSIVQYLPISLITPDTLPQMTHLLVDPSPDVQKLTYQLLTIAAKKRTEHLVIEAAVDTEGETTADLPSELLDILQTRLNFDHGDDLLTTDQSTTFGYLLGWMVLLDLFVDTSLKVRSSYIEQLRALDIIGTSFIPTLFSILGVDQGIPKAFKLDMWAVDEFYVSAYDSGSPWSLQVLAAHLYYRSLQIVPSLMHSWVLDCKDRTLSTNITTYTTHHFSSVLIRAELESVRAAQLSDDQLTVKIASSVNEVSASYLVDEHRLEIRLKIPSDWPLKKIEVKEVQRIGVEETRWRAWILAVQQTLWAQNGRIIDGIGLFKKNVQLHFEGQVECAICYSIISVMDASLPKKPCKTCKNRFHSGCLFKWFSSSHSSSCPLCRSDIM</sequence>
<dbReference type="GO" id="GO:0016567">
    <property type="term" value="P:protein ubiquitination"/>
    <property type="evidence" value="ECO:0007669"/>
    <property type="project" value="UniProtKB-UniPathway"/>
</dbReference>
<feature type="region of interest" description="Disordered" evidence="17">
    <location>
        <begin position="304"/>
        <end position="328"/>
    </location>
</feature>
<evidence type="ECO:0000256" key="3">
    <source>
        <dbReference type="ARBA" id="ARBA00004906"/>
    </source>
</evidence>
<keyword evidence="13 16" id="KW-0862">Zinc</keyword>
<evidence type="ECO:0000256" key="5">
    <source>
        <dbReference type="ARBA" id="ARBA00012483"/>
    </source>
</evidence>
<dbReference type="InterPro" id="IPR039804">
    <property type="entry name" value="RING-CH-C4HC3_LTN1"/>
</dbReference>
<dbReference type="Gene3D" id="3.30.40.10">
    <property type="entry name" value="Zinc/RING finger domain, C3HC4 (zinc finger)"/>
    <property type="match status" value="1"/>
</dbReference>
<dbReference type="InterPro" id="IPR016024">
    <property type="entry name" value="ARM-type_fold"/>
</dbReference>
<evidence type="ECO:0000256" key="2">
    <source>
        <dbReference type="ARBA" id="ARBA00004514"/>
    </source>
</evidence>
<dbReference type="PROSITE" id="PS50089">
    <property type="entry name" value="ZF_RING_2"/>
    <property type="match status" value="1"/>
</dbReference>
<dbReference type="Pfam" id="PF23009">
    <property type="entry name" value="UBC_like"/>
    <property type="match status" value="1"/>
</dbReference>
<evidence type="ECO:0000256" key="15">
    <source>
        <dbReference type="PROSITE-ProRule" id="PRU00175"/>
    </source>
</evidence>
<proteinExistence type="inferred from homology"/>
<evidence type="ECO:0000256" key="14">
    <source>
        <dbReference type="ARBA" id="ARBA00055150"/>
    </source>
</evidence>
<dbReference type="InterPro" id="IPR013083">
    <property type="entry name" value="Znf_RING/FYVE/PHD"/>
</dbReference>
<dbReference type="InterPro" id="IPR039795">
    <property type="entry name" value="LTN1/Rkr1"/>
</dbReference>
<name>A0A8H6VXP2_9AGAR</name>
<dbReference type="InterPro" id="IPR054477">
    <property type="entry name" value="LTN1_E3_ligase_6th"/>
</dbReference>
<feature type="region of interest" description="Disordered" evidence="17">
    <location>
        <begin position="1"/>
        <end position="49"/>
    </location>
</feature>
<dbReference type="SUPFAM" id="SSF57850">
    <property type="entry name" value="RING/U-box"/>
    <property type="match status" value="1"/>
</dbReference>
<keyword evidence="7" id="KW-0963">Cytoplasm</keyword>
<comment type="catalytic activity">
    <reaction evidence="1 16">
        <text>S-ubiquitinyl-[E2 ubiquitin-conjugating enzyme]-L-cysteine + [acceptor protein]-L-lysine = [E2 ubiquitin-conjugating enzyme]-L-cysteine + N(6)-ubiquitinyl-[acceptor protein]-L-lysine.</text>
        <dbReference type="EC" id="2.3.2.27"/>
    </reaction>
</comment>
<evidence type="ECO:0000256" key="7">
    <source>
        <dbReference type="ARBA" id="ARBA00022490"/>
    </source>
</evidence>
<evidence type="ECO:0000256" key="6">
    <source>
        <dbReference type="ARBA" id="ARBA00017157"/>
    </source>
</evidence>
<dbReference type="GO" id="GO:0061630">
    <property type="term" value="F:ubiquitin protein ligase activity"/>
    <property type="evidence" value="ECO:0007669"/>
    <property type="project" value="UniProtKB-UniRule"/>
</dbReference>
<keyword evidence="12 16" id="KW-0833">Ubl conjugation pathway</keyword>
<dbReference type="PANTHER" id="PTHR12389">
    <property type="entry name" value="ZINC FINGER PROTEIN 294"/>
    <property type="match status" value="1"/>
</dbReference>
<evidence type="ECO:0000313" key="19">
    <source>
        <dbReference type="EMBL" id="KAF7291984.1"/>
    </source>
</evidence>
<comment type="subunit">
    <text evidence="16">Component of the ribosome quality control complex (RQC).</text>
</comment>
<dbReference type="Pfam" id="PF22999">
    <property type="entry name" value="LTN1_E3_ligase_6th"/>
    <property type="match status" value="1"/>
</dbReference>
<comment type="pathway">
    <text evidence="3 16">Protein modification; protein ubiquitination.</text>
</comment>
<evidence type="ECO:0000256" key="16">
    <source>
        <dbReference type="RuleBase" id="RU367090"/>
    </source>
</evidence>
<evidence type="ECO:0000256" key="11">
    <source>
        <dbReference type="ARBA" id="ARBA00022771"/>
    </source>
</evidence>
<dbReference type="PANTHER" id="PTHR12389:SF0">
    <property type="entry name" value="E3 UBIQUITIN-PROTEIN LIGASE LISTERIN"/>
    <property type="match status" value="1"/>
</dbReference>
<feature type="region of interest" description="Disordered" evidence="17">
    <location>
        <begin position="220"/>
        <end position="260"/>
    </location>
</feature>
<dbReference type="SMART" id="SM01197">
    <property type="entry name" value="FANCL_C"/>
    <property type="match status" value="1"/>
</dbReference>
<evidence type="ECO:0000256" key="8">
    <source>
        <dbReference type="ARBA" id="ARBA00022679"/>
    </source>
</evidence>
<comment type="similarity">
    <text evidence="4 16">Belongs to the LTN1 family.</text>
</comment>
<evidence type="ECO:0000256" key="4">
    <source>
        <dbReference type="ARBA" id="ARBA00007997"/>
    </source>
</evidence>
<evidence type="ECO:0000313" key="20">
    <source>
        <dbReference type="Proteomes" id="UP000636479"/>
    </source>
</evidence>
<evidence type="ECO:0000256" key="13">
    <source>
        <dbReference type="ARBA" id="ARBA00022833"/>
    </source>
</evidence>
<evidence type="ECO:0000256" key="10">
    <source>
        <dbReference type="ARBA" id="ARBA00022737"/>
    </source>
</evidence>
<dbReference type="InterPro" id="IPR054476">
    <property type="entry name" value="Ltn1_N"/>
</dbReference>
<dbReference type="UniPathway" id="UPA00143"/>
<dbReference type="Pfam" id="PF22958">
    <property type="entry name" value="Ltn1_1st"/>
    <property type="match status" value="1"/>
</dbReference>
<evidence type="ECO:0000256" key="9">
    <source>
        <dbReference type="ARBA" id="ARBA00022723"/>
    </source>
</evidence>
<dbReference type="GO" id="GO:0008270">
    <property type="term" value="F:zinc ion binding"/>
    <property type="evidence" value="ECO:0007669"/>
    <property type="project" value="UniProtKB-KW"/>
</dbReference>
<dbReference type="InterPro" id="IPR001841">
    <property type="entry name" value="Znf_RING"/>
</dbReference>
<dbReference type="GO" id="GO:1990112">
    <property type="term" value="C:RQC complex"/>
    <property type="evidence" value="ECO:0007669"/>
    <property type="project" value="UniProtKB-UniRule"/>
</dbReference>